<dbReference type="AntiFam" id="ANF00100">
    <property type="entry name" value="Shadow ORF (opposite leuC)"/>
</dbReference>
<dbReference type="EMBL" id="CWOW01000006">
    <property type="protein sequence ID" value="CSA42259.1"/>
    <property type="molecule type" value="Genomic_DNA"/>
</dbReference>
<evidence type="ECO:0000313" key="5">
    <source>
        <dbReference type="Proteomes" id="UP000044806"/>
    </source>
</evidence>
<dbReference type="EMBL" id="CWQJ01000033">
    <property type="protein sequence ID" value="CSC79073.1"/>
    <property type="molecule type" value="Genomic_DNA"/>
</dbReference>
<evidence type="ECO:0000313" key="3">
    <source>
        <dbReference type="EMBL" id="CSD27349.1"/>
    </source>
</evidence>
<dbReference type="Proteomes" id="UP000041770">
    <property type="component" value="Unassembled WGS sequence"/>
</dbReference>
<evidence type="ECO:0000313" key="4">
    <source>
        <dbReference type="Proteomes" id="UP000041770"/>
    </source>
</evidence>
<dbReference type="Proteomes" id="UP000046067">
    <property type="component" value="Unassembled WGS sequence"/>
</dbReference>
<proteinExistence type="predicted"/>
<reference evidence="4 5" key="1">
    <citation type="submission" date="2015-07" db="EMBL/GenBank/DDBJ databases">
        <authorList>
            <consortium name="Pathogen Informatics"/>
        </authorList>
    </citation>
    <scope>NUCLEOTIDE SEQUENCE [LARGE SCALE GENOMIC DNA]</scope>
    <source>
        <strain evidence="3 4">A316</strain>
        <strain evidence="2 6">A325</strain>
        <strain evidence="1 5">A51</strain>
    </source>
</reference>
<evidence type="ECO:0000313" key="6">
    <source>
        <dbReference type="Proteomes" id="UP000046067"/>
    </source>
</evidence>
<name>A0A655YZF3_VIBCL</name>
<evidence type="ECO:0000313" key="2">
    <source>
        <dbReference type="EMBL" id="CSC79073.1"/>
    </source>
</evidence>
<dbReference type="Proteomes" id="UP000044806">
    <property type="component" value="Unassembled WGS sequence"/>
</dbReference>
<evidence type="ECO:0000313" key="1">
    <source>
        <dbReference type="EMBL" id="CSA42259.1"/>
    </source>
</evidence>
<accession>A0A655YZF3</accession>
<sequence>MHNALVLVVNVVQRDAKLFAVFGKRLHLDARHFT</sequence>
<dbReference type="AlphaFoldDB" id="A0A655YZF3"/>
<protein>
    <submittedName>
        <fullName evidence="1">Uncharacterized protein</fullName>
    </submittedName>
</protein>
<gene>
    <name evidence="1" type="ORF">ERS013165_01557</name>
    <name evidence="3" type="ORF">ERS013200_03749</name>
    <name evidence="2" type="ORF">ERS013201_03568</name>
</gene>
<dbReference type="EMBL" id="CWQY01000043">
    <property type="protein sequence ID" value="CSD27349.1"/>
    <property type="molecule type" value="Genomic_DNA"/>
</dbReference>
<organism evidence="1 5">
    <name type="scientific">Vibrio cholerae</name>
    <dbReference type="NCBI Taxonomy" id="666"/>
    <lineage>
        <taxon>Bacteria</taxon>
        <taxon>Pseudomonadati</taxon>
        <taxon>Pseudomonadota</taxon>
        <taxon>Gammaproteobacteria</taxon>
        <taxon>Vibrionales</taxon>
        <taxon>Vibrionaceae</taxon>
        <taxon>Vibrio</taxon>
    </lineage>
</organism>